<dbReference type="InterPro" id="IPR036291">
    <property type="entry name" value="NAD(P)-bd_dom_sf"/>
</dbReference>
<dbReference type="InterPro" id="IPR025110">
    <property type="entry name" value="AMP-bd_C"/>
</dbReference>
<dbReference type="Gene3D" id="1.10.1200.10">
    <property type="entry name" value="ACP-like"/>
    <property type="match status" value="1"/>
</dbReference>
<dbReference type="Gene3D" id="3.40.50.720">
    <property type="entry name" value="NAD(P)-binding Rossmann-like Domain"/>
    <property type="match status" value="1"/>
</dbReference>
<dbReference type="OrthoDB" id="189763at2759"/>
<evidence type="ECO:0000313" key="5">
    <source>
        <dbReference type="Proteomes" id="UP000291116"/>
    </source>
</evidence>
<feature type="domain" description="Carrier" evidence="3">
    <location>
        <begin position="599"/>
        <end position="676"/>
    </location>
</feature>
<evidence type="ECO:0000256" key="2">
    <source>
        <dbReference type="ARBA" id="ARBA00022553"/>
    </source>
</evidence>
<dbReference type="PIRSF" id="PIRSF001617">
    <property type="entry name" value="Alpha-AR"/>
    <property type="match status" value="1"/>
</dbReference>
<dbReference type="PANTHER" id="PTHR44845:SF6">
    <property type="entry name" value="BETA-ALANINE-ACTIVATING ENZYME"/>
    <property type="match status" value="1"/>
</dbReference>
<protein>
    <recommendedName>
        <fullName evidence="3">Carrier domain-containing protein</fullName>
    </recommendedName>
</protein>
<dbReference type="PROSITE" id="PS00012">
    <property type="entry name" value="PHOSPHOPANTETHEINE"/>
    <property type="match status" value="1"/>
</dbReference>
<dbReference type="CDD" id="cd05930">
    <property type="entry name" value="A_NRPS"/>
    <property type="match status" value="1"/>
</dbReference>
<dbReference type="InterPro" id="IPR013120">
    <property type="entry name" value="FAR_NAD-bd"/>
</dbReference>
<keyword evidence="5" id="KW-1185">Reference proteome</keyword>
<dbReference type="InterPro" id="IPR045851">
    <property type="entry name" value="AMP-bd_C_sf"/>
</dbReference>
<dbReference type="InterPro" id="IPR009081">
    <property type="entry name" value="PP-bd_ACP"/>
</dbReference>
<dbReference type="SUPFAM" id="SSF56801">
    <property type="entry name" value="Acetyl-CoA synthetase-like"/>
    <property type="match status" value="1"/>
</dbReference>
<dbReference type="SUPFAM" id="SSF47336">
    <property type="entry name" value="ACP-like"/>
    <property type="match status" value="1"/>
</dbReference>
<dbReference type="InterPro" id="IPR042099">
    <property type="entry name" value="ANL_N_sf"/>
</dbReference>
<dbReference type="InterPro" id="IPR000873">
    <property type="entry name" value="AMP-dep_synth/lig_dom"/>
</dbReference>
<dbReference type="Pfam" id="PF07993">
    <property type="entry name" value="NAD_binding_4"/>
    <property type="match status" value="1"/>
</dbReference>
<accession>A0A448YV26</accession>
<gene>
    <name evidence="4" type="ORF">PSNMU_V1.4_AUG-EV-PASAV3_0003340</name>
</gene>
<dbReference type="InterPro" id="IPR036736">
    <property type="entry name" value="ACP-like_sf"/>
</dbReference>
<reference evidence="4 5" key="1">
    <citation type="submission" date="2019-01" db="EMBL/GenBank/DDBJ databases">
        <authorList>
            <person name="Ferrante I. M."/>
        </authorList>
    </citation>
    <scope>NUCLEOTIDE SEQUENCE [LARGE SCALE GENOMIC DNA]</scope>
    <source>
        <strain evidence="4 5">B856</strain>
    </source>
</reference>
<dbReference type="AlphaFoldDB" id="A0A448YV26"/>
<dbReference type="EMBL" id="CAACVS010000005">
    <property type="protein sequence ID" value="VEU33646.1"/>
    <property type="molecule type" value="Genomic_DNA"/>
</dbReference>
<dbReference type="Pfam" id="PF00550">
    <property type="entry name" value="PP-binding"/>
    <property type="match status" value="1"/>
</dbReference>
<dbReference type="Pfam" id="PF13193">
    <property type="entry name" value="AMP-binding_C"/>
    <property type="match status" value="1"/>
</dbReference>
<evidence type="ECO:0000313" key="4">
    <source>
        <dbReference type="EMBL" id="VEU33646.1"/>
    </source>
</evidence>
<dbReference type="Gene3D" id="3.40.50.12780">
    <property type="entry name" value="N-terminal domain of ligase-like"/>
    <property type="match status" value="1"/>
</dbReference>
<proteinExistence type="predicted"/>
<evidence type="ECO:0000259" key="3">
    <source>
        <dbReference type="PROSITE" id="PS50075"/>
    </source>
</evidence>
<organism evidence="4 5">
    <name type="scientific">Pseudo-nitzschia multistriata</name>
    <dbReference type="NCBI Taxonomy" id="183589"/>
    <lineage>
        <taxon>Eukaryota</taxon>
        <taxon>Sar</taxon>
        <taxon>Stramenopiles</taxon>
        <taxon>Ochrophyta</taxon>
        <taxon>Bacillariophyta</taxon>
        <taxon>Bacillariophyceae</taxon>
        <taxon>Bacillariophycidae</taxon>
        <taxon>Bacillariales</taxon>
        <taxon>Bacillariaceae</taxon>
        <taxon>Pseudo-nitzschia</taxon>
    </lineage>
</organism>
<dbReference type="Proteomes" id="UP000291116">
    <property type="component" value="Unassembled WGS sequence"/>
</dbReference>
<keyword evidence="2" id="KW-0597">Phosphoprotein</keyword>
<name>A0A448YV26_9STRA</name>
<dbReference type="Gene3D" id="3.30.300.30">
    <property type="match status" value="1"/>
</dbReference>
<evidence type="ECO:0000256" key="1">
    <source>
        <dbReference type="ARBA" id="ARBA00022450"/>
    </source>
</evidence>
<dbReference type="Pfam" id="PF00501">
    <property type="entry name" value="AMP-binding"/>
    <property type="match status" value="1"/>
</dbReference>
<keyword evidence="1" id="KW-0596">Phosphopantetheine</keyword>
<dbReference type="InterPro" id="IPR010080">
    <property type="entry name" value="Thioester_reductase-like_dom"/>
</dbReference>
<dbReference type="InterPro" id="IPR006162">
    <property type="entry name" value="Ppantetheine_attach_site"/>
</dbReference>
<dbReference type="SUPFAM" id="SSF51735">
    <property type="entry name" value="NAD(P)-binding Rossmann-fold domains"/>
    <property type="match status" value="1"/>
</dbReference>
<sequence length="1124" mass="123549">MDTITYSNKMFDDLCLQDLFIEQAKKSPDAVALVDYNSSYSAAGDDDKGPIELTYREVDEITDALAVKIIEDYGVGPDAVVGILLPRCAQYVLACVAILKAGGAYMPLELVYPKPLLERAVKETNAKLVFTNDTYAGRIDPSLVLTFTDEAPFFVDDFSGERPSYPPPSYVHPNADNLAFCVMSSGTTGTPKGICQTHRAAVHSYLDRTIRFPFQTNAETGDVEDRAGAGVFFVWELFRPFLKGATTVVIPDHVLFDPEAVTKFVRDRAITRILWTPSLLQLVMDTLAPEDVKERLAGLRYLWLCGEVVSRDLAVGFTSLLPNVELMNLYSISECHDVSIGDLKRELGPSEGGEVRKYATCGKAIPGVKFYIVDLEQNDDHESTTKNGVMKLVPEGEKGEVYVGGPVVGRGYLNMPEKTADRFVKNPFLGLDGDDSNIHAPRLYRTGDLGRILPDSKELEILGRCDFMVKIRGYSVVLGAVETALAKHPKLSSAVVLAVGGEGSRDKKLVAYVVPASWEDAPSASSVREFLKEHVPPYAIPSTFCVIDALPVAASAAGKLDRKKLPSHETAQRLRAFSIDDADLDDGNKETNKSNSRIKPENDTEKGILDIWSLLLDLPAEELSVVDSFFEVGGHSLLATKMVTMINEQFSTELSIITVMEAPTVRDISNSILNEGSTETDVTANKVDMQAEALSLDPSIYPFATRKGDAMSRFRFESSALLKPRVVFLTGGTGYLGSHILSELLKIPGLTTICLARAENDAAARERLLKTMDKYKLLQSTLQALQSPDEEKKSDEVADIKTSENVLDSRLVAIAGDFSKPLLGMNDVQFKSLALEIDSIIHCGAEVNLIKPYSSLKKSNVLGTQEVLRLATTNGFIKTKVKPVHYISTNGIFPVDAKAYFSEAELEAERSTVHLKEDVDLDKFSPFLSEGYAMTKWVAERMCAVAESRGLPVSVMRPGNMAGSSLTGVSNPDDLNYLLIQGILETGCAPTVDTNYALDLTPVDFAAKAVTELATQSPHLAIGQRIHLQSPNKPVGLDKVVEWLNQRDTSKPIESVTRAEWMKRIATTNEKLSSGWLSFEKYFLAYTWLEMDSDNLQRALKDSSIECPDFDTDLLEKWFPTSSQ</sequence>
<dbReference type="CDD" id="cd05235">
    <property type="entry name" value="SDR_e1"/>
    <property type="match status" value="1"/>
</dbReference>
<dbReference type="PROSITE" id="PS50075">
    <property type="entry name" value="CARRIER"/>
    <property type="match status" value="1"/>
</dbReference>
<dbReference type="PANTHER" id="PTHR44845">
    <property type="entry name" value="CARRIER DOMAIN-CONTAINING PROTEIN"/>
    <property type="match status" value="1"/>
</dbReference>